<dbReference type="InterPro" id="IPR030678">
    <property type="entry name" value="Peptide/Ni-bd"/>
</dbReference>
<dbReference type="PANTHER" id="PTHR30290:SF65">
    <property type="entry name" value="MONOACYL PHOSPHATIDYLINOSITOL TETRAMANNOSIDE-BINDING PROTEIN LPQW-RELATED"/>
    <property type="match status" value="1"/>
</dbReference>
<dbReference type="PROSITE" id="PS51257">
    <property type="entry name" value="PROKAR_LIPOPROTEIN"/>
    <property type="match status" value="1"/>
</dbReference>
<evidence type="ECO:0000256" key="1">
    <source>
        <dbReference type="SAM" id="MobiDB-lite"/>
    </source>
</evidence>
<dbReference type="GO" id="GO:0043190">
    <property type="term" value="C:ATP-binding cassette (ABC) transporter complex"/>
    <property type="evidence" value="ECO:0007669"/>
    <property type="project" value="InterPro"/>
</dbReference>
<dbReference type="Pfam" id="PF00496">
    <property type="entry name" value="SBP_bac_5"/>
    <property type="match status" value="1"/>
</dbReference>
<evidence type="ECO:0000259" key="3">
    <source>
        <dbReference type="Pfam" id="PF00496"/>
    </source>
</evidence>
<dbReference type="PIRSF" id="PIRSF002741">
    <property type="entry name" value="MppA"/>
    <property type="match status" value="1"/>
</dbReference>
<dbReference type="GO" id="GO:0015833">
    <property type="term" value="P:peptide transport"/>
    <property type="evidence" value="ECO:0007669"/>
    <property type="project" value="TreeGrafter"/>
</dbReference>
<dbReference type="EMBL" id="JACBZP010000001">
    <property type="protein sequence ID" value="NYI69082.1"/>
    <property type="molecule type" value="Genomic_DNA"/>
</dbReference>
<dbReference type="Gene3D" id="3.90.76.10">
    <property type="entry name" value="Dipeptide-binding Protein, Domain 1"/>
    <property type="match status" value="1"/>
</dbReference>
<dbReference type="InterPro" id="IPR000914">
    <property type="entry name" value="SBP_5_dom"/>
</dbReference>
<dbReference type="AlphaFoldDB" id="A0A7Z0IJ58"/>
<dbReference type="Proteomes" id="UP000539111">
    <property type="component" value="Unassembled WGS sequence"/>
</dbReference>
<gene>
    <name evidence="4" type="ORF">BJY26_003388</name>
</gene>
<dbReference type="InterPro" id="IPR039424">
    <property type="entry name" value="SBP_5"/>
</dbReference>
<accession>A0A7Z0IJ58</accession>
<keyword evidence="2" id="KW-0732">Signal</keyword>
<dbReference type="RefSeq" id="WP_179429355.1">
    <property type="nucleotide sequence ID" value="NZ_JACBZP010000001.1"/>
</dbReference>
<dbReference type="PANTHER" id="PTHR30290">
    <property type="entry name" value="PERIPLASMIC BINDING COMPONENT OF ABC TRANSPORTER"/>
    <property type="match status" value="1"/>
</dbReference>
<protein>
    <submittedName>
        <fullName evidence="4">Peptide/nickel transport system substrate-binding protein</fullName>
    </submittedName>
</protein>
<dbReference type="Gene3D" id="3.10.105.10">
    <property type="entry name" value="Dipeptide-binding Protein, Domain 3"/>
    <property type="match status" value="1"/>
</dbReference>
<organism evidence="4 5">
    <name type="scientific">Spelaeicoccus albus</name>
    <dbReference type="NCBI Taxonomy" id="1280376"/>
    <lineage>
        <taxon>Bacteria</taxon>
        <taxon>Bacillati</taxon>
        <taxon>Actinomycetota</taxon>
        <taxon>Actinomycetes</taxon>
        <taxon>Micrococcales</taxon>
        <taxon>Brevibacteriaceae</taxon>
        <taxon>Spelaeicoccus</taxon>
    </lineage>
</organism>
<dbReference type="SUPFAM" id="SSF53850">
    <property type="entry name" value="Periplasmic binding protein-like II"/>
    <property type="match status" value="1"/>
</dbReference>
<feature type="chain" id="PRO_5039285181" evidence="2">
    <location>
        <begin position="20"/>
        <end position="572"/>
    </location>
</feature>
<dbReference type="GO" id="GO:1904680">
    <property type="term" value="F:peptide transmembrane transporter activity"/>
    <property type="evidence" value="ECO:0007669"/>
    <property type="project" value="TreeGrafter"/>
</dbReference>
<evidence type="ECO:0000313" key="4">
    <source>
        <dbReference type="EMBL" id="NYI69082.1"/>
    </source>
</evidence>
<keyword evidence="5" id="KW-1185">Reference proteome</keyword>
<evidence type="ECO:0000313" key="5">
    <source>
        <dbReference type="Proteomes" id="UP000539111"/>
    </source>
</evidence>
<dbReference type="GO" id="GO:0042597">
    <property type="term" value="C:periplasmic space"/>
    <property type="evidence" value="ECO:0007669"/>
    <property type="project" value="UniProtKB-ARBA"/>
</dbReference>
<feature type="signal peptide" evidence="2">
    <location>
        <begin position="1"/>
        <end position="19"/>
    </location>
</feature>
<evidence type="ECO:0000256" key="2">
    <source>
        <dbReference type="SAM" id="SignalP"/>
    </source>
</evidence>
<dbReference type="CDD" id="cd08501">
    <property type="entry name" value="PBP2_Lpqw"/>
    <property type="match status" value="1"/>
</dbReference>
<feature type="region of interest" description="Disordered" evidence="1">
    <location>
        <begin position="24"/>
        <end position="45"/>
    </location>
</feature>
<proteinExistence type="predicted"/>
<sequence length="572" mass="62887">MRFKKTLATLCALSFAAMAGCSSEDGSGNGGNAVTAEPPAGVSPDVAKIPMPEEGTRHDNPQARKNVKFGGSLKLAFPEIPPNLNSFSADNPSGYVGNLDSWTSPQLWDFTVGGQPKPDKDYLLSATVVSKSPEVIKYRLNPKAHWNNGDPITWKAFEATWKTQSGKSKKYNPSSTTGYERIKSVKKGKNAHEAVVTFDKPFYPYQEIFTQLENPKNLDPAFFKKGWVGHPNNGLLAGPFKYKSYSKTKVVLERNKDWWGAKPKLDTIVIRAMEDQASINAFQNGELDETRVESQDRMKQIKNMDDVQVRRGFGTQVSMYMMGQGSEVFKNTYARKAFALATDRRELTKIKFQGMNWDPEKLPGSMNVLPWMPTYKNNTPWLKHSVDKAKKLMTDHGWKLGEGGYFQKNGKTAKITYVNFGNSSSGAALARAQQAMAKQAGLKMVIDTRSTSDFSSTLNEGSYDVVAVSTETRDPFGYVLACSMYCTTSGNNSTGVGTKKIDAMAKKVTTIADPKKAMAQANKAEAAALNLVGYIPLFNSPVTYAVTKGLANYGPSGWASAEPEDIGWQKSK</sequence>
<comment type="caution">
    <text evidence="4">The sequence shown here is derived from an EMBL/GenBank/DDBJ whole genome shotgun (WGS) entry which is preliminary data.</text>
</comment>
<name>A0A7Z0IJ58_9MICO</name>
<reference evidence="4 5" key="1">
    <citation type="submission" date="2020-07" db="EMBL/GenBank/DDBJ databases">
        <title>Sequencing the genomes of 1000 actinobacteria strains.</title>
        <authorList>
            <person name="Klenk H.-P."/>
        </authorList>
    </citation>
    <scope>NUCLEOTIDE SEQUENCE [LARGE SCALE GENOMIC DNA]</scope>
    <source>
        <strain evidence="4 5">DSM 26341</strain>
    </source>
</reference>
<feature type="domain" description="Solute-binding protein family 5" evidence="3">
    <location>
        <begin position="127"/>
        <end position="478"/>
    </location>
</feature>